<evidence type="ECO:0000256" key="7">
    <source>
        <dbReference type="SAM" id="MobiDB-lite"/>
    </source>
</evidence>
<dbReference type="SMART" id="SM00568">
    <property type="entry name" value="GRAM"/>
    <property type="match status" value="1"/>
</dbReference>
<dbReference type="InterPro" id="IPR051482">
    <property type="entry name" value="Cholesterol_transport"/>
</dbReference>
<keyword evidence="10" id="KW-1185">Reference proteome</keyword>
<gene>
    <name evidence="9" type="ORF">DAKH74_006800</name>
</gene>
<evidence type="ECO:0000313" key="10">
    <source>
        <dbReference type="Proteomes" id="UP001377567"/>
    </source>
</evidence>
<keyword evidence="3" id="KW-0812">Transmembrane</keyword>
<reference evidence="9 10" key="1">
    <citation type="journal article" date="2023" name="Elife">
        <title>Identification of key yeast species and microbe-microbe interactions impacting larval growth of Drosophila in the wild.</title>
        <authorList>
            <person name="Mure A."/>
            <person name="Sugiura Y."/>
            <person name="Maeda R."/>
            <person name="Honda K."/>
            <person name="Sakurai N."/>
            <person name="Takahashi Y."/>
            <person name="Watada M."/>
            <person name="Katoh T."/>
            <person name="Gotoh A."/>
            <person name="Gotoh Y."/>
            <person name="Taniguchi I."/>
            <person name="Nakamura K."/>
            <person name="Hayashi T."/>
            <person name="Katayama T."/>
            <person name="Uemura T."/>
            <person name="Hattori Y."/>
        </authorList>
    </citation>
    <scope>NUCLEOTIDE SEQUENCE [LARGE SCALE GENOMIC DNA]</scope>
    <source>
        <strain evidence="9 10">KH-74</strain>
    </source>
</reference>
<dbReference type="GO" id="GO:0032541">
    <property type="term" value="C:cortical endoplasmic reticulum"/>
    <property type="evidence" value="ECO:0007669"/>
    <property type="project" value="TreeGrafter"/>
</dbReference>
<keyword evidence="4" id="KW-1133">Transmembrane helix</keyword>
<protein>
    <recommendedName>
        <fullName evidence="8">VASt domain-containing protein</fullName>
    </recommendedName>
</protein>
<dbReference type="EMBL" id="BTGD01000001">
    <property type="protein sequence ID" value="GMM54064.1"/>
    <property type="molecule type" value="Genomic_DNA"/>
</dbReference>
<evidence type="ECO:0000313" key="9">
    <source>
        <dbReference type="EMBL" id="GMM54064.1"/>
    </source>
</evidence>
<feature type="compositionally biased region" description="Polar residues" evidence="7">
    <location>
        <begin position="180"/>
        <end position="190"/>
    </location>
</feature>
<feature type="region of interest" description="Disordered" evidence="7">
    <location>
        <begin position="635"/>
        <end position="680"/>
    </location>
</feature>
<organism evidence="9 10">
    <name type="scientific">Maudiozyma humilis</name>
    <name type="common">Sour dough yeast</name>
    <name type="synonym">Kazachstania humilis</name>
    <dbReference type="NCBI Taxonomy" id="51915"/>
    <lineage>
        <taxon>Eukaryota</taxon>
        <taxon>Fungi</taxon>
        <taxon>Dikarya</taxon>
        <taxon>Ascomycota</taxon>
        <taxon>Saccharomycotina</taxon>
        <taxon>Saccharomycetes</taxon>
        <taxon>Saccharomycetales</taxon>
        <taxon>Saccharomycetaceae</taxon>
        <taxon>Maudiozyma</taxon>
    </lineage>
</organism>
<comment type="subcellular location">
    <subcellularLocation>
        <location evidence="6">Endomembrane system</location>
        <topology evidence="6">Single-pass membrane protein</topology>
    </subcellularLocation>
    <subcellularLocation>
        <location evidence="1">Endoplasmic reticulum membrane</location>
    </subcellularLocation>
</comment>
<comment type="similarity">
    <text evidence="2">Belongs to the YSP2 family.</text>
</comment>
<dbReference type="GO" id="GO:0005739">
    <property type="term" value="C:mitochondrion"/>
    <property type="evidence" value="ECO:0007669"/>
    <property type="project" value="TreeGrafter"/>
</dbReference>
<dbReference type="GO" id="GO:0032934">
    <property type="term" value="F:sterol binding"/>
    <property type="evidence" value="ECO:0007669"/>
    <property type="project" value="TreeGrafter"/>
</dbReference>
<dbReference type="CDD" id="cd13220">
    <property type="entry name" value="PH-GRAM_GRAMDC"/>
    <property type="match status" value="1"/>
</dbReference>
<feature type="region of interest" description="Disordered" evidence="7">
    <location>
        <begin position="848"/>
        <end position="872"/>
    </location>
</feature>
<evidence type="ECO:0000256" key="4">
    <source>
        <dbReference type="ARBA" id="ARBA00022989"/>
    </source>
</evidence>
<feature type="domain" description="VASt" evidence="8">
    <location>
        <begin position="682"/>
        <end position="849"/>
    </location>
</feature>
<feature type="region of interest" description="Disordered" evidence="7">
    <location>
        <begin position="1058"/>
        <end position="1092"/>
    </location>
</feature>
<name>A0AAV5RU42_MAUHU</name>
<dbReference type="Gene3D" id="2.30.29.30">
    <property type="entry name" value="Pleckstrin-homology domain (PH domain)/Phosphotyrosine-binding domain (PTB)"/>
    <property type="match status" value="1"/>
</dbReference>
<dbReference type="AlphaFoldDB" id="A0AAV5RU42"/>
<dbReference type="Pfam" id="PF16016">
    <property type="entry name" value="VASt"/>
    <property type="match status" value="2"/>
</dbReference>
<feature type="region of interest" description="Disordered" evidence="7">
    <location>
        <begin position="328"/>
        <end position="348"/>
    </location>
</feature>
<dbReference type="InterPro" id="IPR011993">
    <property type="entry name" value="PH-like_dom_sf"/>
</dbReference>
<evidence type="ECO:0000256" key="3">
    <source>
        <dbReference type="ARBA" id="ARBA00022692"/>
    </source>
</evidence>
<dbReference type="InterPro" id="IPR004182">
    <property type="entry name" value="GRAM"/>
</dbReference>
<feature type="compositionally biased region" description="Low complexity" evidence="7">
    <location>
        <begin position="30"/>
        <end position="44"/>
    </location>
</feature>
<feature type="compositionally biased region" description="Low complexity" evidence="7">
    <location>
        <begin position="635"/>
        <end position="659"/>
    </location>
</feature>
<feature type="compositionally biased region" description="Basic and acidic residues" evidence="7">
    <location>
        <begin position="328"/>
        <end position="338"/>
    </location>
</feature>
<evidence type="ECO:0000256" key="5">
    <source>
        <dbReference type="ARBA" id="ARBA00023136"/>
    </source>
</evidence>
<proteinExistence type="inferred from homology"/>
<feature type="compositionally biased region" description="Acidic residues" evidence="7">
    <location>
        <begin position="588"/>
        <end position="607"/>
    </location>
</feature>
<feature type="compositionally biased region" description="Low complexity" evidence="7">
    <location>
        <begin position="1075"/>
        <end position="1090"/>
    </location>
</feature>
<comment type="caution">
    <text evidence="9">The sequence shown here is derived from an EMBL/GenBank/DDBJ whole genome shotgun (WGS) entry which is preliminary data.</text>
</comment>
<dbReference type="GO" id="GO:0005789">
    <property type="term" value="C:endoplasmic reticulum membrane"/>
    <property type="evidence" value="ECO:0007669"/>
    <property type="project" value="UniProtKB-SubCell"/>
</dbReference>
<keyword evidence="5" id="KW-0472">Membrane</keyword>
<dbReference type="Proteomes" id="UP001377567">
    <property type="component" value="Unassembled WGS sequence"/>
</dbReference>
<dbReference type="GO" id="GO:0032366">
    <property type="term" value="P:intracellular sterol transport"/>
    <property type="evidence" value="ECO:0007669"/>
    <property type="project" value="TreeGrafter"/>
</dbReference>
<feature type="domain" description="VASt" evidence="8">
    <location>
        <begin position="888"/>
        <end position="1055"/>
    </location>
</feature>
<evidence type="ECO:0000259" key="8">
    <source>
        <dbReference type="PROSITE" id="PS51778"/>
    </source>
</evidence>
<feature type="compositionally biased region" description="Polar residues" evidence="7">
    <location>
        <begin position="858"/>
        <end position="872"/>
    </location>
</feature>
<evidence type="ECO:0000256" key="6">
    <source>
        <dbReference type="ARBA" id="ARBA00037847"/>
    </source>
</evidence>
<dbReference type="Pfam" id="PF02893">
    <property type="entry name" value="GRAM"/>
    <property type="match status" value="1"/>
</dbReference>
<evidence type="ECO:0000256" key="2">
    <source>
        <dbReference type="ARBA" id="ARBA00006582"/>
    </source>
</evidence>
<feature type="region of interest" description="Disordered" evidence="7">
    <location>
        <begin position="575"/>
        <end position="607"/>
    </location>
</feature>
<accession>A0AAV5RU42</accession>
<dbReference type="PANTHER" id="PTHR23319:SF4">
    <property type="entry name" value="GRAM DOMAIN CONTAINING 1B, ISOFORM E"/>
    <property type="match status" value="1"/>
</dbReference>
<dbReference type="InterPro" id="IPR031968">
    <property type="entry name" value="VASt"/>
</dbReference>
<dbReference type="GO" id="GO:0005886">
    <property type="term" value="C:plasma membrane"/>
    <property type="evidence" value="ECO:0007669"/>
    <property type="project" value="TreeGrafter"/>
</dbReference>
<dbReference type="PROSITE" id="PS51778">
    <property type="entry name" value="VAST"/>
    <property type="match status" value="2"/>
</dbReference>
<sequence length="1257" mass="135796">MTTDSSKKHHSPKRGLLASLGLRKRKSSKSMKSGPSSPHSNSMAHSHSTPAGSASAGGKQPDLYADIPVMDFSIHPGKHGKGNRGTHAGTAAGGRRRSQTETAGTGSGMHSRARSPARGYAASATHSYSSGMSASDRVSQLHGFYNLPIVVGAAQGSTHGAQGARDTASLASYAHSRFSLSEPNLSRQNTNGNGNGGSPQPLPLPGSPGSSSGMARIATSPALGTSGSLLQAGNTSGHERTIHDQTMANAKQLLQTFDTLLQQGGKGSSASAEAVVPLAQPQPVAAQPSAVTFATPELRVTAEGSEVPAASAAKPRASADIRRISLDSLRERESEKENSAPVTRNHAATVGGTANRCIMGDALNVSSQASTSTPRRSFSPLNVRDFPSNALKMSINTAKAGTSLVTGPLRQRGSSFFSASPVSSRVNTSVLDTESENEGTQLPMHPQWTGVTYAPENRNADFHRLFKRANSAERLISEHNTTLFKDMMLQGKLYVADCNLYFYSNILGYVTTYVIPYCDIISIEKKTVAGLFPNAIGVDTENTKYVFASLSSRENTLATIRNVWHQASNHRRKTDDLIAPVEPMISESGDEDEDDYSEGDEGDDDNVYETDITSELSMGSAQSLHEAKQLVQTGTVTVSSSSKGSTPPAAATTTTTSGVNGIPTLGLKKHDPTTPGYTPVPTDKKIYDSTINAPLGTVVNVLFGEDTQYLEDMLKEQGNFEFSKIPSDLIASKSRDYSYTKPLSGSIGPSKTKCLVTEVIDNYDLDGYVQVTQTTKNPDVPSGNAFVSCTTFVLSWDADNSTRMTVYVRVDWSGKSWIKSAIEKGTIDGVTSATKSLADAISKLVVPKEATPTKSRRGTTSATKGGSSLPNIQPYTHAPTVADIKNENGDKIIKENRIIECSLGTTFQLLFGNNSSYLRNILTKQNNIDISEIPKFEDKKRVYIYVKLLNNSLGPKQTKCIITETIEHMDMQKYILVRQVSQTPDVPSGSSFTVQTRFYLSWGPSNTTNLTVITNIAWTGRSFIKGAIEKGSVDGQKVSVDIMLEELGDVIEKAKLGSKSGKRKKSRTTSRRQTKSSVGTTPKETTPEPTSSGILGSFSRVFSLFTDPLLRDFDPTSPKTLGSLFVCVLMVFTFFRMIIGSKSNTPKISLLKGGRILIDDSIYNYVPAFDTLKEPYYGGSSNHTPLDQSHKEIIDESEDNIWEWMKSRGNPSSIHRMPNYYDEPDVKNTKLEELLETIKIANIQLEEMKKRAAELEL</sequence>
<dbReference type="PANTHER" id="PTHR23319">
    <property type="entry name" value="GRAM DOMAIN CONTAINING 1B, ISOFORM E"/>
    <property type="match status" value="1"/>
</dbReference>
<dbReference type="GO" id="GO:0140268">
    <property type="term" value="C:endoplasmic reticulum-plasma membrane contact site"/>
    <property type="evidence" value="ECO:0007669"/>
    <property type="project" value="TreeGrafter"/>
</dbReference>
<feature type="region of interest" description="Disordered" evidence="7">
    <location>
        <begin position="180"/>
        <end position="219"/>
    </location>
</feature>
<feature type="region of interest" description="Disordered" evidence="7">
    <location>
        <begin position="1"/>
        <end position="122"/>
    </location>
</feature>
<dbReference type="GO" id="GO:0120015">
    <property type="term" value="F:sterol transfer activity"/>
    <property type="evidence" value="ECO:0007669"/>
    <property type="project" value="TreeGrafter"/>
</dbReference>
<evidence type="ECO:0000256" key="1">
    <source>
        <dbReference type="ARBA" id="ARBA00004586"/>
    </source>
</evidence>
<feature type="compositionally biased region" description="Basic residues" evidence="7">
    <location>
        <begin position="1060"/>
        <end position="1074"/>
    </location>
</feature>